<dbReference type="KEGG" id="lamb:KBB96_19155"/>
<protein>
    <submittedName>
        <fullName evidence="2">Metal-sensitive transcriptional regulator</fullName>
    </submittedName>
</protein>
<dbReference type="GO" id="GO:0045892">
    <property type="term" value="P:negative regulation of DNA-templated transcription"/>
    <property type="evidence" value="ECO:0007669"/>
    <property type="project" value="UniProtKB-ARBA"/>
</dbReference>
<dbReference type="Pfam" id="PF02583">
    <property type="entry name" value="Trns_repr_metal"/>
    <property type="match status" value="1"/>
</dbReference>
<comment type="similarity">
    <text evidence="1">Belongs to the FrmR/RcnR family.</text>
</comment>
<gene>
    <name evidence="2" type="ORF">KBB96_19155</name>
</gene>
<proteinExistence type="inferred from homology"/>
<evidence type="ECO:0000313" key="2">
    <source>
        <dbReference type="EMBL" id="QUE50965.1"/>
    </source>
</evidence>
<keyword evidence="3" id="KW-1185">Reference proteome</keyword>
<dbReference type="PANTHER" id="PTHR33677:SF3">
    <property type="entry name" value="COPPER-SENSING TRANSCRIPTIONAL REPRESSOR RICR"/>
    <property type="match status" value="1"/>
</dbReference>
<dbReference type="EMBL" id="CP073100">
    <property type="protein sequence ID" value="QUE50965.1"/>
    <property type="molecule type" value="Genomic_DNA"/>
</dbReference>
<dbReference type="InterPro" id="IPR038390">
    <property type="entry name" value="Metal_Tscrpt_repr_sf"/>
</dbReference>
<dbReference type="GO" id="GO:0003677">
    <property type="term" value="F:DNA binding"/>
    <property type="evidence" value="ECO:0007669"/>
    <property type="project" value="InterPro"/>
</dbReference>
<dbReference type="AlphaFoldDB" id="A0A975G9R2"/>
<accession>A0A975G9R2</accession>
<dbReference type="InterPro" id="IPR003735">
    <property type="entry name" value="Metal_Tscrpt_repr"/>
</dbReference>
<dbReference type="Gene3D" id="1.20.58.1000">
    <property type="entry name" value="Metal-sensitive repressor, helix protomer"/>
    <property type="match status" value="1"/>
</dbReference>
<sequence length="91" mass="10464">MKRDDKSRKPLLTRVNRIAGQVQGVARMIEEDRDCAEVLNTISAIHSALRGLESTLLEDHVRHCVCDAAKEPKRLEQRLDEIITLYKRRLA</sequence>
<evidence type="ECO:0000313" key="3">
    <source>
        <dbReference type="Proteomes" id="UP000676169"/>
    </source>
</evidence>
<dbReference type="PANTHER" id="PTHR33677">
    <property type="entry name" value="TRANSCRIPTIONAL REPRESSOR FRMR-RELATED"/>
    <property type="match status" value="1"/>
</dbReference>
<name>A0A975G9R2_9BACT</name>
<dbReference type="RefSeq" id="WP_211631104.1">
    <property type="nucleotide sequence ID" value="NZ_CP073100.1"/>
</dbReference>
<reference evidence="2" key="1">
    <citation type="submission" date="2021-04" db="EMBL/GenBank/DDBJ databases">
        <title>Luteolibacter sp. 32A isolated from the skin of an Anderson's salamander (Ambystoma andersonii).</title>
        <authorList>
            <person name="Spergser J."/>
            <person name="Busse H.-J."/>
        </authorList>
    </citation>
    <scope>NUCLEOTIDE SEQUENCE</scope>
    <source>
        <strain evidence="2">32A</strain>
    </source>
</reference>
<dbReference type="Proteomes" id="UP000676169">
    <property type="component" value="Chromosome"/>
</dbReference>
<evidence type="ECO:0000256" key="1">
    <source>
        <dbReference type="ARBA" id="ARBA00005260"/>
    </source>
</evidence>
<organism evidence="2 3">
    <name type="scientific">Luteolibacter ambystomatis</name>
    <dbReference type="NCBI Taxonomy" id="2824561"/>
    <lineage>
        <taxon>Bacteria</taxon>
        <taxon>Pseudomonadati</taxon>
        <taxon>Verrucomicrobiota</taxon>
        <taxon>Verrucomicrobiia</taxon>
        <taxon>Verrucomicrobiales</taxon>
        <taxon>Verrucomicrobiaceae</taxon>
        <taxon>Luteolibacter</taxon>
    </lineage>
</organism>
<dbReference type="GO" id="GO:0046872">
    <property type="term" value="F:metal ion binding"/>
    <property type="evidence" value="ECO:0007669"/>
    <property type="project" value="InterPro"/>
</dbReference>
<dbReference type="CDD" id="cd10148">
    <property type="entry name" value="CsoR-like_DUF156"/>
    <property type="match status" value="1"/>
</dbReference>